<comment type="caution">
    <text evidence="3">The sequence shown here is derived from an EMBL/GenBank/DDBJ whole genome shotgun (WGS) entry which is preliminary data.</text>
</comment>
<dbReference type="Proteomes" id="UP001642540">
    <property type="component" value="Unassembled WGS sequence"/>
</dbReference>
<feature type="chain" id="PRO_5045312462" evidence="2">
    <location>
        <begin position="28"/>
        <end position="896"/>
    </location>
</feature>
<keyword evidence="1" id="KW-0472">Membrane</keyword>
<dbReference type="EMBL" id="CAXLJM020000124">
    <property type="protein sequence ID" value="CAL8138657.1"/>
    <property type="molecule type" value="Genomic_DNA"/>
</dbReference>
<sequence length="896" mass="103001">MVKLVHFHYLFLAAFLIAQTLFDTTVGISCRIPKVSNKWPKNGVIDIAETEMSTEFSAQTKFYPVYNLNQYMQPFSKCLIHITNFQNVNLHTPNFPLIVRHHIPVLVSYSNYNYKRSNFIWTPNGFNATGWYLGSEICPFSKLMISAGGICMGIDAHKFQRKSKPWTCEVNIEIYPPKYILENSVRSGPECLYISSFKRAWVHPPKPWVQIAAPVITGGSNVFHTWIMETVYDQQLLHKYYTLWKMSRSRLLTLSHDVFFCMETHQVLDEFHRFALIKSIKVPLVCNVQFRKSNVQVEDDPCNQRENSIEFSVESKLWRRGNLDEIYDSLYFVWQSLFKVSQRIDVTSFPELDFLKHVGMCNNLIEHGGFWANNLPFKTVQDKITHALVHVWMSVMGNFTYVLPNSDENIEYCANGVWKSGTTLEKNPFPTILMINDETSNIQDDSLLFQLPAPLTSLRFVSCGHPQLSGLAFVELVKIFDPAIWLYLLIFLVVSALVSELIGLELESRGKLFRRSIWENFKPLVNKLFSLFKALLEQGDDCLNSSASSWPIWIRWTFLAAALILSNAYKGQNVFNLVTTRRPIPYHYFSQLTKDGFNIYVRLLNPSMLVYDLDFPGIRIEAHSVNMISGIAPGTAFIPLHVTADSEPRVLREKLKHASMHKVNISVSLENRLDNLLNNSRIIPTMLAVIKEVATEVYLPFFSNDSSIGMFTRMHMSSTQLWPVVSAAFSKWETKHQSEHLTLCNRTAIVLPAHMAHSMAINVTRGAGWKRDIYVGKDILYERKFLFNLRGFVKISFFTKIKRVGPSGIWEFWPKVFQTSAVYKEDASAYDLRKPTMSGNVSVVFVLLIGGFLLGVWVFILEACAHNFGHLVFRIWLLAHGIIRKLYNSVKKRKCL</sequence>
<reference evidence="3 4" key="1">
    <citation type="submission" date="2024-08" db="EMBL/GenBank/DDBJ databases">
        <authorList>
            <person name="Cucini C."/>
            <person name="Frati F."/>
        </authorList>
    </citation>
    <scope>NUCLEOTIDE SEQUENCE [LARGE SCALE GENOMIC DNA]</scope>
</reference>
<evidence type="ECO:0000313" key="3">
    <source>
        <dbReference type="EMBL" id="CAL8138657.1"/>
    </source>
</evidence>
<organism evidence="3 4">
    <name type="scientific">Orchesella dallaii</name>
    <dbReference type="NCBI Taxonomy" id="48710"/>
    <lineage>
        <taxon>Eukaryota</taxon>
        <taxon>Metazoa</taxon>
        <taxon>Ecdysozoa</taxon>
        <taxon>Arthropoda</taxon>
        <taxon>Hexapoda</taxon>
        <taxon>Collembola</taxon>
        <taxon>Entomobryomorpha</taxon>
        <taxon>Entomobryoidea</taxon>
        <taxon>Orchesellidae</taxon>
        <taxon>Orchesellinae</taxon>
        <taxon>Orchesella</taxon>
    </lineage>
</organism>
<keyword evidence="4" id="KW-1185">Reference proteome</keyword>
<keyword evidence="1" id="KW-1133">Transmembrane helix</keyword>
<name>A0ABP1RYK5_9HEXA</name>
<proteinExistence type="predicted"/>
<feature type="signal peptide" evidence="2">
    <location>
        <begin position="1"/>
        <end position="27"/>
    </location>
</feature>
<accession>A0ABP1RYK5</accession>
<gene>
    <name evidence="3" type="ORF">ODALV1_LOCUS27468</name>
</gene>
<feature type="transmembrane region" description="Helical" evidence="1">
    <location>
        <begin position="484"/>
        <end position="506"/>
    </location>
</feature>
<evidence type="ECO:0000313" key="4">
    <source>
        <dbReference type="Proteomes" id="UP001642540"/>
    </source>
</evidence>
<evidence type="ECO:0000256" key="2">
    <source>
        <dbReference type="SAM" id="SignalP"/>
    </source>
</evidence>
<evidence type="ECO:0000256" key="1">
    <source>
        <dbReference type="SAM" id="Phobius"/>
    </source>
</evidence>
<protein>
    <submittedName>
        <fullName evidence="3">Uncharacterized protein</fullName>
    </submittedName>
</protein>
<keyword evidence="2" id="KW-0732">Signal</keyword>
<feature type="transmembrane region" description="Helical" evidence="1">
    <location>
        <begin position="867"/>
        <end position="887"/>
    </location>
</feature>
<feature type="transmembrane region" description="Helical" evidence="1">
    <location>
        <begin position="841"/>
        <end position="861"/>
    </location>
</feature>
<keyword evidence="1" id="KW-0812">Transmembrane</keyword>